<evidence type="ECO:0000313" key="1">
    <source>
        <dbReference type="EMBL" id="KAH8027656.1"/>
    </source>
</evidence>
<accession>A0A9J6E0V8</accession>
<protein>
    <submittedName>
        <fullName evidence="1">Uncharacterized protein</fullName>
    </submittedName>
</protein>
<reference evidence="1" key="1">
    <citation type="journal article" date="2020" name="Cell">
        <title>Large-Scale Comparative Analyses of Tick Genomes Elucidate Their Genetic Diversity and Vector Capacities.</title>
        <authorList>
            <consortium name="Tick Genome and Microbiome Consortium (TIGMIC)"/>
            <person name="Jia N."/>
            <person name="Wang J."/>
            <person name="Shi W."/>
            <person name="Du L."/>
            <person name="Sun Y."/>
            <person name="Zhan W."/>
            <person name="Jiang J.F."/>
            <person name="Wang Q."/>
            <person name="Zhang B."/>
            <person name="Ji P."/>
            <person name="Bell-Sakyi L."/>
            <person name="Cui X.M."/>
            <person name="Yuan T.T."/>
            <person name="Jiang B.G."/>
            <person name="Yang W.F."/>
            <person name="Lam T.T."/>
            <person name="Chang Q.C."/>
            <person name="Ding S.J."/>
            <person name="Wang X.J."/>
            <person name="Zhu J.G."/>
            <person name="Ruan X.D."/>
            <person name="Zhao L."/>
            <person name="Wei J.T."/>
            <person name="Ye R.Z."/>
            <person name="Que T.C."/>
            <person name="Du C.H."/>
            <person name="Zhou Y.H."/>
            <person name="Cheng J.X."/>
            <person name="Dai P.F."/>
            <person name="Guo W.B."/>
            <person name="Han X.H."/>
            <person name="Huang E.J."/>
            <person name="Li L.F."/>
            <person name="Wei W."/>
            <person name="Gao Y.C."/>
            <person name="Liu J.Z."/>
            <person name="Shao H.Z."/>
            <person name="Wang X."/>
            <person name="Wang C.C."/>
            <person name="Yang T.C."/>
            <person name="Huo Q.B."/>
            <person name="Li W."/>
            <person name="Chen H.Y."/>
            <person name="Chen S.E."/>
            <person name="Zhou L.G."/>
            <person name="Ni X.B."/>
            <person name="Tian J.H."/>
            <person name="Sheng Y."/>
            <person name="Liu T."/>
            <person name="Pan Y.S."/>
            <person name="Xia L.Y."/>
            <person name="Li J."/>
            <person name="Zhao F."/>
            <person name="Cao W.C."/>
        </authorList>
    </citation>
    <scope>NUCLEOTIDE SEQUENCE</scope>
    <source>
        <strain evidence="1">Rmic-2018</strain>
    </source>
</reference>
<gene>
    <name evidence="1" type="ORF">HPB51_007206</name>
</gene>
<dbReference type="AlphaFoldDB" id="A0A9J6E0V8"/>
<comment type="caution">
    <text evidence="1">The sequence shown here is derived from an EMBL/GenBank/DDBJ whole genome shotgun (WGS) entry which is preliminary data.</text>
</comment>
<organism evidence="1 2">
    <name type="scientific">Rhipicephalus microplus</name>
    <name type="common">Cattle tick</name>
    <name type="synonym">Boophilus microplus</name>
    <dbReference type="NCBI Taxonomy" id="6941"/>
    <lineage>
        <taxon>Eukaryota</taxon>
        <taxon>Metazoa</taxon>
        <taxon>Ecdysozoa</taxon>
        <taxon>Arthropoda</taxon>
        <taxon>Chelicerata</taxon>
        <taxon>Arachnida</taxon>
        <taxon>Acari</taxon>
        <taxon>Parasitiformes</taxon>
        <taxon>Ixodida</taxon>
        <taxon>Ixodoidea</taxon>
        <taxon>Ixodidae</taxon>
        <taxon>Rhipicephalinae</taxon>
        <taxon>Rhipicephalus</taxon>
        <taxon>Boophilus</taxon>
    </lineage>
</organism>
<proteinExistence type="predicted"/>
<evidence type="ECO:0000313" key="2">
    <source>
        <dbReference type="Proteomes" id="UP000821866"/>
    </source>
</evidence>
<name>A0A9J6E0V8_RHIMP</name>
<keyword evidence="2" id="KW-1185">Reference proteome</keyword>
<dbReference type="Proteomes" id="UP000821866">
    <property type="component" value="Chromosome 4"/>
</dbReference>
<reference evidence="1" key="2">
    <citation type="submission" date="2021-09" db="EMBL/GenBank/DDBJ databases">
        <authorList>
            <person name="Jia N."/>
            <person name="Wang J."/>
            <person name="Shi W."/>
            <person name="Du L."/>
            <person name="Sun Y."/>
            <person name="Zhan W."/>
            <person name="Jiang J."/>
            <person name="Wang Q."/>
            <person name="Zhang B."/>
            <person name="Ji P."/>
            <person name="Sakyi L.B."/>
            <person name="Cui X."/>
            <person name="Yuan T."/>
            <person name="Jiang B."/>
            <person name="Yang W."/>
            <person name="Lam T.T.-Y."/>
            <person name="Chang Q."/>
            <person name="Ding S."/>
            <person name="Wang X."/>
            <person name="Zhu J."/>
            <person name="Ruan X."/>
            <person name="Zhao L."/>
            <person name="Wei J."/>
            <person name="Que T."/>
            <person name="Du C."/>
            <person name="Cheng J."/>
            <person name="Dai P."/>
            <person name="Han X."/>
            <person name="Huang E."/>
            <person name="Gao Y."/>
            <person name="Liu J."/>
            <person name="Shao H."/>
            <person name="Ye R."/>
            <person name="Li L."/>
            <person name="Wei W."/>
            <person name="Wang X."/>
            <person name="Wang C."/>
            <person name="Huo Q."/>
            <person name="Li W."/>
            <person name="Guo W."/>
            <person name="Chen H."/>
            <person name="Chen S."/>
            <person name="Zhou L."/>
            <person name="Zhou L."/>
            <person name="Ni X."/>
            <person name="Tian J."/>
            <person name="Zhou Y."/>
            <person name="Sheng Y."/>
            <person name="Liu T."/>
            <person name="Pan Y."/>
            <person name="Xia L."/>
            <person name="Li J."/>
            <person name="Zhao F."/>
            <person name="Cao W."/>
        </authorList>
    </citation>
    <scope>NUCLEOTIDE SEQUENCE</scope>
    <source>
        <strain evidence="1">Rmic-2018</strain>
        <tissue evidence="1">Larvae</tissue>
    </source>
</reference>
<dbReference type="EMBL" id="JABSTU010000006">
    <property type="protein sequence ID" value="KAH8027656.1"/>
    <property type="molecule type" value="Genomic_DNA"/>
</dbReference>
<sequence length="168" mass="18278">MLRRPKKLRRALWSTVGCLWESLKPYRSPRGPSVSSLVEGFPTADCVVSAAFRNVRDVVIWWVTAWPLGSRSLTGRESSTVIRGCPTLSRDLWLTWVSLGAFIHRGVVAPGLDATSAPSPALCSFAFPVTGKRLPEVCLDGTAVGAWTEQPAGLSSCHGPSREWVSRT</sequence>